<reference evidence="2 3" key="1">
    <citation type="submission" date="2019-04" db="EMBL/GenBank/DDBJ databases">
        <title>Draft, Whole-Genome Sequence of the Anthracene-degrading Mycobacterium frederiksbergense LB501T, Isolated from a Polycyclic Aromatic Hydrocarbon (PAH)-Contaminated Soil.</title>
        <authorList>
            <person name="Augelletti F."/>
        </authorList>
    </citation>
    <scope>NUCLEOTIDE SEQUENCE [LARGE SCALE GENOMIC DNA]</scope>
    <source>
        <strain evidence="2 3">LB 501T</strain>
        <plasmid evidence="2 3">unnamed1</plasmid>
    </source>
</reference>
<accession>A0A6H0RXF5</accession>
<geneLocation type="plasmid" evidence="2 3">
    <name>unnamed1</name>
</geneLocation>
<sequence length="136" mass="14224">MAITKTVDLILAALLVSGAAVACSDDKPGAEGWPGILVSEAPVYDAPFDSTSDILANTTTAPSQKWTLPANSTVTAICQSTATTYVKDLSGTTPTETAFVKINLDGGSGFVRRSVVRAQGRDDTNRTQSIDQIRSC</sequence>
<organism evidence="2 3">
    <name type="scientific">Mycolicibacterium frederiksbergense</name>
    <dbReference type="NCBI Taxonomy" id="117567"/>
    <lineage>
        <taxon>Bacteria</taxon>
        <taxon>Bacillati</taxon>
        <taxon>Actinomycetota</taxon>
        <taxon>Actinomycetes</taxon>
        <taxon>Mycobacteriales</taxon>
        <taxon>Mycobacteriaceae</taxon>
        <taxon>Mycolicibacterium</taxon>
    </lineage>
</organism>
<keyword evidence="2" id="KW-0614">Plasmid</keyword>
<dbReference type="Proteomes" id="UP000501849">
    <property type="component" value="Plasmid unnamed1"/>
</dbReference>
<protein>
    <submittedName>
        <fullName evidence="2">Uncharacterized protein</fullName>
    </submittedName>
</protein>
<proteinExistence type="predicted"/>
<name>A0A6H0RXF5_9MYCO</name>
<evidence type="ECO:0000313" key="3">
    <source>
        <dbReference type="Proteomes" id="UP000501849"/>
    </source>
</evidence>
<evidence type="ECO:0000256" key="1">
    <source>
        <dbReference type="SAM" id="SignalP"/>
    </source>
</evidence>
<keyword evidence="1" id="KW-0732">Signal</keyword>
<evidence type="ECO:0000313" key="2">
    <source>
        <dbReference type="EMBL" id="QIV79624.1"/>
    </source>
</evidence>
<keyword evidence="3" id="KW-1185">Reference proteome</keyword>
<feature type="chain" id="PRO_5026319104" evidence="1">
    <location>
        <begin position="23"/>
        <end position="136"/>
    </location>
</feature>
<feature type="signal peptide" evidence="1">
    <location>
        <begin position="1"/>
        <end position="22"/>
    </location>
</feature>
<dbReference type="KEGG" id="mfre:EXE63_00850"/>
<dbReference type="EMBL" id="CP038797">
    <property type="protein sequence ID" value="QIV79624.1"/>
    <property type="molecule type" value="Genomic_DNA"/>
</dbReference>
<dbReference type="AlphaFoldDB" id="A0A6H0RXF5"/>
<gene>
    <name evidence="2" type="ORF">EXE63_00850</name>
</gene>
<dbReference type="PROSITE" id="PS51257">
    <property type="entry name" value="PROKAR_LIPOPROTEIN"/>
    <property type="match status" value="1"/>
</dbReference>
<dbReference type="RefSeq" id="WP_168140407.1">
    <property type="nucleotide sequence ID" value="NZ_CP038797.1"/>
</dbReference>